<dbReference type="InterPro" id="IPR034660">
    <property type="entry name" value="DinB/YfiT-like"/>
</dbReference>
<evidence type="ECO:0000313" key="2">
    <source>
        <dbReference type="EMBL" id="TBL80493.1"/>
    </source>
</evidence>
<comment type="caution">
    <text evidence="2">The sequence shown here is derived from an EMBL/GenBank/DDBJ whole genome shotgun (WGS) entry which is preliminary data.</text>
</comment>
<dbReference type="Pfam" id="PF12867">
    <property type="entry name" value="DinB_2"/>
    <property type="match status" value="1"/>
</dbReference>
<organism evidence="2 3">
    <name type="scientific">Paenibacillus thalictri</name>
    <dbReference type="NCBI Taxonomy" id="2527873"/>
    <lineage>
        <taxon>Bacteria</taxon>
        <taxon>Bacillati</taxon>
        <taxon>Bacillota</taxon>
        <taxon>Bacilli</taxon>
        <taxon>Bacillales</taxon>
        <taxon>Paenibacillaceae</taxon>
        <taxon>Paenibacillus</taxon>
    </lineage>
</organism>
<evidence type="ECO:0000313" key="3">
    <source>
        <dbReference type="Proteomes" id="UP000293142"/>
    </source>
</evidence>
<dbReference type="InterPro" id="IPR024775">
    <property type="entry name" value="DinB-like"/>
</dbReference>
<accession>A0A4Q9DU38</accession>
<evidence type="ECO:0000259" key="1">
    <source>
        <dbReference type="Pfam" id="PF12867"/>
    </source>
</evidence>
<sequence length="164" mass="18973">MLIDSYQNRLRHYSLEQLRFSAAQGVWSLCQLYDHLILAALDYMDKVAACATAQEDQPLGKTEAGEALFEQGGFPPIKIKLPDGPENNPSNTESVEALMQRLEQVRHNMSEWEVRLHAINPNCKVLHDGFGWLNAQEWFELAGMHFRHHLRQKDELERYARVKD</sequence>
<dbReference type="OrthoDB" id="1495892at2"/>
<name>A0A4Q9DU38_9BACL</name>
<reference evidence="2 3" key="1">
    <citation type="submission" date="2019-02" db="EMBL/GenBank/DDBJ databases">
        <title>Paenibacillus sp. nov., isolated from surface-sterilized tissue of Thalictrum simplex L.</title>
        <authorList>
            <person name="Tuo L."/>
        </authorList>
    </citation>
    <scope>NUCLEOTIDE SEQUENCE [LARGE SCALE GENOMIC DNA]</scope>
    <source>
        <strain evidence="2 3">N2SHLJ1</strain>
    </source>
</reference>
<feature type="domain" description="DinB-like" evidence="1">
    <location>
        <begin position="6"/>
        <end position="152"/>
    </location>
</feature>
<dbReference type="AlphaFoldDB" id="A0A4Q9DU38"/>
<dbReference type="Gene3D" id="1.20.120.450">
    <property type="entry name" value="dinb family like domain"/>
    <property type="match status" value="1"/>
</dbReference>
<protein>
    <submittedName>
        <fullName evidence="2">DinB family protein</fullName>
    </submittedName>
</protein>
<dbReference type="EMBL" id="SIRE01000005">
    <property type="protein sequence ID" value="TBL80493.1"/>
    <property type="molecule type" value="Genomic_DNA"/>
</dbReference>
<gene>
    <name evidence="2" type="ORF">EYB31_07890</name>
</gene>
<dbReference type="Proteomes" id="UP000293142">
    <property type="component" value="Unassembled WGS sequence"/>
</dbReference>
<keyword evidence="3" id="KW-1185">Reference proteome</keyword>
<dbReference type="SUPFAM" id="SSF109854">
    <property type="entry name" value="DinB/YfiT-like putative metalloenzymes"/>
    <property type="match status" value="1"/>
</dbReference>
<proteinExistence type="predicted"/>